<gene>
    <name evidence="2" type="ordered locus">Aflv_2845</name>
</gene>
<feature type="transmembrane region" description="Helical" evidence="1">
    <location>
        <begin position="276"/>
        <end position="302"/>
    </location>
</feature>
<sequence>MKNARVLTEGAVQLAIFTVLLLLSLYMPVFGMVTTFFLAIPFLLFTMRHTYKSGLFLLAASFIPSVWFGSFFSIPMTFMFASSGVAMGHVWQRKGGKYVVLLVGTLSFLVSMVIIYASSVLFFDIHIGKQIEEIMQQSFQSAQIVLEKIGQPANEQFEKTMKQTMDIVIDLLPTAFVFAAACFAWITQQAALPILKRLNMPIGNWQPFRELVLPKSLLWYYLAVMLLLFFPIEHGSFLYIALLNLFQILQLLMTIQGFSFIFYWMHHKNMGRKGAIAIAVLSLFFPFLLHLVRILGIIDLGFDLRKRLKDQ</sequence>
<dbReference type="PATRIC" id="fig|491915.6.peg.2924"/>
<feature type="transmembrane region" description="Helical" evidence="1">
    <location>
        <begin position="55"/>
        <end position="78"/>
    </location>
</feature>
<protein>
    <submittedName>
        <fullName evidence="2">Predicted membrane protein</fullName>
    </submittedName>
</protein>
<dbReference type="PANTHER" id="PTHR41324:SF1">
    <property type="entry name" value="DUF2232 DOMAIN-CONTAINING PROTEIN"/>
    <property type="match status" value="1"/>
</dbReference>
<dbReference type="eggNOG" id="COG4241">
    <property type="taxonomic scope" value="Bacteria"/>
</dbReference>
<dbReference type="InterPro" id="IPR018710">
    <property type="entry name" value="DUF2232"/>
</dbReference>
<feature type="transmembrane region" description="Helical" evidence="1">
    <location>
        <begin position="237"/>
        <end position="264"/>
    </location>
</feature>
<dbReference type="RefSeq" id="WP_012576316.1">
    <property type="nucleotide sequence ID" value="NC_011567.1"/>
</dbReference>
<evidence type="ECO:0000313" key="2">
    <source>
        <dbReference type="EMBL" id="ACJ35198.1"/>
    </source>
</evidence>
<proteinExistence type="predicted"/>
<evidence type="ECO:0000256" key="1">
    <source>
        <dbReference type="SAM" id="Phobius"/>
    </source>
</evidence>
<dbReference type="Proteomes" id="UP000000742">
    <property type="component" value="Chromosome"/>
</dbReference>
<evidence type="ECO:0000313" key="3">
    <source>
        <dbReference type="Proteomes" id="UP000000742"/>
    </source>
</evidence>
<organism evidence="2 3">
    <name type="scientific">Anoxybacillus flavithermus (strain DSM 21510 / WK1)</name>
    <dbReference type="NCBI Taxonomy" id="491915"/>
    <lineage>
        <taxon>Bacteria</taxon>
        <taxon>Bacillati</taxon>
        <taxon>Bacillota</taxon>
        <taxon>Bacilli</taxon>
        <taxon>Bacillales</taxon>
        <taxon>Anoxybacillaceae</taxon>
        <taxon>Anoxybacillus</taxon>
    </lineage>
</organism>
<dbReference type="KEGG" id="afl:Aflv_2845"/>
<reference evidence="2 3" key="1">
    <citation type="journal article" date="2008" name="Genome Biol.">
        <title>Encapsulated in silica: genome, proteome and physiology of the thermophilic bacterium Anoxybacillus flavithermus WK1.</title>
        <authorList>
            <person name="Saw J.H."/>
            <person name="Mountain B.W."/>
            <person name="Feng L."/>
            <person name="Omelchenko M.V."/>
            <person name="Hou S."/>
            <person name="Saito J.A."/>
            <person name="Stott M.B."/>
            <person name="Li D."/>
            <person name="Zhao G."/>
            <person name="Wu J."/>
            <person name="Galperin M.Y."/>
            <person name="Koonin E.V."/>
            <person name="Makarova K.S."/>
            <person name="Wolf Y.I."/>
            <person name="Rigden D.J."/>
            <person name="Dunfield P.F."/>
            <person name="Wang L."/>
            <person name="Alam M."/>
        </authorList>
    </citation>
    <scope>NUCLEOTIDE SEQUENCE [LARGE SCALE GENOMIC DNA]</scope>
    <source>
        <strain evidence="3">DSM 21510 / WK1</strain>
    </source>
</reference>
<dbReference type="HOGENOM" id="CLU_068641_3_0_9"/>
<dbReference type="PANTHER" id="PTHR41324">
    <property type="entry name" value="MEMBRANE PROTEIN-RELATED"/>
    <property type="match status" value="1"/>
</dbReference>
<keyword evidence="1" id="KW-1133">Transmembrane helix</keyword>
<dbReference type="STRING" id="491915.Aflv_2845"/>
<dbReference type="Pfam" id="PF09991">
    <property type="entry name" value="DUF2232"/>
    <property type="match status" value="1"/>
</dbReference>
<name>B7GMU6_ANOFW</name>
<feature type="transmembrane region" description="Helical" evidence="1">
    <location>
        <begin position="167"/>
        <end position="191"/>
    </location>
</feature>
<keyword evidence="1" id="KW-0472">Membrane</keyword>
<dbReference type="GeneID" id="7039121"/>
<feature type="transmembrane region" description="Helical" evidence="1">
    <location>
        <begin position="211"/>
        <end position="230"/>
    </location>
</feature>
<feature type="transmembrane region" description="Helical" evidence="1">
    <location>
        <begin position="12"/>
        <end position="43"/>
    </location>
</feature>
<dbReference type="EMBL" id="CP000922">
    <property type="protein sequence ID" value="ACJ35198.1"/>
    <property type="molecule type" value="Genomic_DNA"/>
</dbReference>
<feature type="transmembrane region" description="Helical" evidence="1">
    <location>
        <begin position="98"/>
        <end position="123"/>
    </location>
</feature>
<accession>B7GMU6</accession>
<keyword evidence="1" id="KW-0812">Transmembrane</keyword>
<dbReference type="AlphaFoldDB" id="B7GMU6"/>